<organism evidence="6 7">
    <name type="scientific">Cucurbitaria berberidis CBS 394.84</name>
    <dbReference type="NCBI Taxonomy" id="1168544"/>
    <lineage>
        <taxon>Eukaryota</taxon>
        <taxon>Fungi</taxon>
        <taxon>Dikarya</taxon>
        <taxon>Ascomycota</taxon>
        <taxon>Pezizomycotina</taxon>
        <taxon>Dothideomycetes</taxon>
        <taxon>Pleosporomycetidae</taxon>
        <taxon>Pleosporales</taxon>
        <taxon>Pleosporineae</taxon>
        <taxon>Cucurbitariaceae</taxon>
        <taxon>Cucurbitaria</taxon>
    </lineage>
</organism>
<keyword evidence="7" id="KW-1185">Reference proteome</keyword>
<name>A0A9P4LEG6_9PLEO</name>
<evidence type="ECO:0000313" key="7">
    <source>
        <dbReference type="Proteomes" id="UP000800039"/>
    </source>
</evidence>
<reference evidence="6" key="1">
    <citation type="submission" date="2020-01" db="EMBL/GenBank/DDBJ databases">
        <authorList>
            <consortium name="DOE Joint Genome Institute"/>
            <person name="Haridas S."/>
            <person name="Albert R."/>
            <person name="Binder M."/>
            <person name="Bloem J."/>
            <person name="Labutti K."/>
            <person name="Salamov A."/>
            <person name="Andreopoulos B."/>
            <person name="Baker S.E."/>
            <person name="Barry K."/>
            <person name="Bills G."/>
            <person name="Bluhm B.H."/>
            <person name="Cannon C."/>
            <person name="Castanera R."/>
            <person name="Culley D.E."/>
            <person name="Daum C."/>
            <person name="Ezra D."/>
            <person name="Gonzalez J.B."/>
            <person name="Henrissat B."/>
            <person name="Kuo A."/>
            <person name="Liang C."/>
            <person name="Lipzen A."/>
            <person name="Lutzoni F."/>
            <person name="Magnuson J."/>
            <person name="Mondo S."/>
            <person name="Nolan M."/>
            <person name="Ohm R."/>
            <person name="Pangilinan J."/>
            <person name="Park H.-J."/>
            <person name="Ramirez L."/>
            <person name="Alfaro M."/>
            <person name="Sun H."/>
            <person name="Tritt A."/>
            <person name="Yoshinaga Y."/>
            <person name="Zwiers L.-H."/>
            <person name="Turgeon B.G."/>
            <person name="Goodwin S.B."/>
            <person name="Spatafora J.W."/>
            <person name="Crous P.W."/>
            <person name="Grigoriev I.V."/>
        </authorList>
    </citation>
    <scope>NUCLEOTIDE SEQUENCE</scope>
    <source>
        <strain evidence="6">CBS 394.84</strain>
    </source>
</reference>
<evidence type="ECO:0000256" key="2">
    <source>
        <dbReference type="ARBA" id="ARBA00022801"/>
    </source>
</evidence>
<dbReference type="GO" id="GO:0016787">
    <property type="term" value="F:hydrolase activity"/>
    <property type="evidence" value="ECO:0007669"/>
    <property type="project" value="UniProtKB-KW"/>
</dbReference>
<dbReference type="Pfam" id="PF08386">
    <property type="entry name" value="Abhydrolase_4"/>
    <property type="match status" value="1"/>
</dbReference>
<dbReference type="PANTHER" id="PTHR43248">
    <property type="entry name" value="2-SUCCINYL-6-HYDROXY-2,4-CYCLOHEXADIENE-1-CARBOXYLATE SYNTHASE"/>
    <property type="match status" value="1"/>
</dbReference>
<keyword evidence="2" id="KW-0378">Hydrolase</keyword>
<feature type="domain" description="Peptidase S33 tripeptidyl aminopeptidase-like C-terminal" evidence="5">
    <location>
        <begin position="410"/>
        <end position="505"/>
    </location>
</feature>
<feature type="chain" id="PRO_5040406353" evidence="3">
    <location>
        <begin position="25"/>
        <end position="509"/>
    </location>
</feature>
<comment type="caution">
    <text evidence="6">The sequence shown here is derived from an EMBL/GenBank/DDBJ whole genome shotgun (WGS) entry which is preliminary data.</text>
</comment>
<dbReference type="Proteomes" id="UP000800039">
    <property type="component" value="Unassembled WGS sequence"/>
</dbReference>
<dbReference type="SUPFAM" id="SSF53474">
    <property type="entry name" value="alpha/beta-Hydrolases"/>
    <property type="match status" value="1"/>
</dbReference>
<dbReference type="AlphaFoldDB" id="A0A9P4LEG6"/>
<sequence length="509" mass="54624">MAPTHSLLLSSLVTIPSLVALISAYPTKGHELDGFPPENSVASSISWSDCPPELGAPKALQCATFSVPIDWDKPYGEHFDLGLVKLPAAPSNNTSKIGSLFINPGGPGGRASELVAQVAMGALQAEEFLASFDIIGLDPRGVGLSKQMECDMSIYAERVSLYPQNEEEFEQLVSKNKRLGESCREKTGPLLEHMDTISAAKDHEAVRVALGNEPINFLGISYGTQLGAQYADLFPNNIRTLVLDGVVQHSDSEAANVLTEAYSYNLGLTHFFEWAGKNESSALKGQDVEALWTSLLTNASKTPIPAPSCNVTECRADVNAEEIRFNAQHFLAFAGRDTGLGSSWELLSSALYNATKGDASALSTSFSDPTAISFLGIGCLDWTHFTSLTLPSLLAKEAMATGYTPFTRGASQTWSLQNACLGWPIEVKNVPKKLNIKTKTTVLMVQSTFDPETGLPWALGMLEEIDNKVLLLREGDGHASFALGGEATKVVIEYFITGKAPKDGLVVSS</sequence>
<gene>
    <name evidence="6" type="ORF">K460DRAFT_325518</name>
</gene>
<dbReference type="Pfam" id="PF00561">
    <property type="entry name" value="Abhydrolase_1"/>
    <property type="match status" value="1"/>
</dbReference>
<dbReference type="EMBL" id="ML976614">
    <property type="protein sequence ID" value="KAF1852020.1"/>
    <property type="molecule type" value="Genomic_DNA"/>
</dbReference>
<dbReference type="Gene3D" id="3.40.50.1820">
    <property type="entry name" value="alpha/beta hydrolase"/>
    <property type="match status" value="1"/>
</dbReference>
<evidence type="ECO:0000256" key="1">
    <source>
        <dbReference type="ARBA" id="ARBA00010088"/>
    </source>
</evidence>
<dbReference type="GeneID" id="63847847"/>
<dbReference type="InterPro" id="IPR000073">
    <property type="entry name" value="AB_hydrolase_1"/>
</dbReference>
<dbReference type="PANTHER" id="PTHR43248:SF30">
    <property type="entry name" value="AB HYDROLASE-1 DOMAIN-CONTAINING PROTEIN"/>
    <property type="match status" value="1"/>
</dbReference>
<feature type="domain" description="AB hydrolase-1" evidence="4">
    <location>
        <begin position="100"/>
        <end position="264"/>
    </location>
</feature>
<dbReference type="InterPro" id="IPR051601">
    <property type="entry name" value="Serine_prot/Carboxylest_S33"/>
</dbReference>
<evidence type="ECO:0000256" key="3">
    <source>
        <dbReference type="SAM" id="SignalP"/>
    </source>
</evidence>
<dbReference type="InterPro" id="IPR013595">
    <property type="entry name" value="Pept_S33_TAP-like_C"/>
</dbReference>
<accession>A0A9P4LEG6</accession>
<dbReference type="RefSeq" id="XP_040794583.1">
    <property type="nucleotide sequence ID" value="XM_040930595.1"/>
</dbReference>
<dbReference type="OrthoDB" id="425534at2759"/>
<evidence type="ECO:0000259" key="5">
    <source>
        <dbReference type="Pfam" id="PF08386"/>
    </source>
</evidence>
<dbReference type="InterPro" id="IPR029058">
    <property type="entry name" value="AB_hydrolase_fold"/>
</dbReference>
<proteinExistence type="inferred from homology"/>
<evidence type="ECO:0000259" key="4">
    <source>
        <dbReference type="Pfam" id="PF00561"/>
    </source>
</evidence>
<comment type="similarity">
    <text evidence="1">Belongs to the peptidase S33 family.</text>
</comment>
<feature type="signal peptide" evidence="3">
    <location>
        <begin position="1"/>
        <end position="24"/>
    </location>
</feature>
<keyword evidence="3" id="KW-0732">Signal</keyword>
<evidence type="ECO:0000313" key="6">
    <source>
        <dbReference type="EMBL" id="KAF1852020.1"/>
    </source>
</evidence>
<protein>
    <submittedName>
        <fullName evidence="6">Alpha/beta-hydrolase</fullName>
    </submittedName>
</protein>